<feature type="domain" description="Nicotinate/nicotinamide phosphoribosyltransferase" evidence="10">
    <location>
        <begin position="175"/>
        <end position="412"/>
    </location>
</feature>
<comment type="similarity">
    <text evidence="2 9">Belongs to the NAPRTase family.</text>
</comment>
<comment type="pathway">
    <text evidence="1 9">Cofactor biosynthesis; NAD(+) biosynthesis; nicotinate D-ribonucleotide from nicotinate: step 1/1.</text>
</comment>
<dbReference type="Pfam" id="PF04095">
    <property type="entry name" value="NAPRTase"/>
    <property type="match status" value="1"/>
</dbReference>
<comment type="PTM">
    <text evidence="9">Transiently phosphorylated on a His residue during the reaction cycle. Phosphorylation strongly increases the affinity for substrates and increases the rate of nicotinate D-ribonucleotide production. Dephosphorylation regenerates the low-affinity form of the enzyme, leading to product release.</text>
</comment>
<dbReference type="InterPro" id="IPR006406">
    <property type="entry name" value="Nic_PRibTrfase"/>
</dbReference>
<evidence type="ECO:0000256" key="9">
    <source>
        <dbReference type="RuleBase" id="RU003838"/>
    </source>
</evidence>
<organism evidence="12 13">
    <name type="scientific">Eremothecium cymbalariae (strain CBS 270.75 / DBVPG 7215 / KCTC 17166 / NRRL Y-17582)</name>
    <name type="common">Yeast</name>
    <dbReference type="NCBI Taxonomy" id="931890"/>
    <lineage>
        <taxon>Eukaryota</taxon>
        <taxon>Fungi</taxon>
        <taxon>Dikarya</taxon>
        <taxon>Ascomycota</taxon>
        <taxon>Saccharomycotina</taxon>
        <taxon>Saccharomycetes</taxon>
        <taxon>Saccharomycetales</taxon>
        <taxon>Saccharomycetaceae</taxon>
        <taxon>Eremothecium</taxon>
    </lineage>
</organism>
<dbReference type="EC" id="6.3.4.21" evidence="3 9"/>
<dbReference type="OrthoDB" id="193380at2759"/>
<dbReference type="GO" id="GO:0000183">
    <property type="term" value="P:rDNA heterochromatin formation"/>
    <property type="evidence" value="ECO:0007669"/>
    <property type="project" value="EnsemblFungi"/>
</dbReference>
<dbReference type="GeneID" id="11469970"/>
<dbReference type="EMBL" id="CP002504">
    <property type="protein sequence ID" value="AET41588.1"/>
    <property type="molecule type" value="Genomic_DNA"/>
</dbReference>
<keyword evidence="5 9" id="KW-0436">Ligase</keyword>
<dbReference type="Pfam" id="PF17767">
    <property type="entry name" value="NAPRTase_N"/>
    <property type="match status" value="1"/>
</dbReference>
<dbReference type="InterPro" id="IPR041525">
    <property type="entry name" value="N/Namide_PRibTrfase"/>
</dbReference>
<name>G8JXL4_ERECY</name>
<dbReference type="InterPro" id="IPR007229">
    <property type="entry name" value="Nic_PRibTrfase-Fam"/>
</dbReference>
<dbReference type="STRING" id="931890.G8JXL4"/>
<keyword evidence="6 9" id="KW-0662">Pyridine nucleotide biosynthesis</keyword>
<evidence type="ECO:0000256" key="4">
    <source>
        <dbReference type="ARBA" id="ARBA00022553"/>
    </source>
</evidence>
<dbReference type="PIRSF" id="PIRSF000484">
    <property type="entry name" value="NAPRT"/>
    <property type="match status" value="1"/>
</dbReference>
<dbReference type="GO" id="GO:0031509">
    <property type="term" value="P:subtelomeric heterochromatin formation"/>
    <property type="evidence" value="ECO:0007669"/>
    <property type="project" value="EnsemblFungi"/>
</dbReference>
<dbReference type="FunFam" id="3.20.140.10:FF:000009">
    <property type="entry name" value="Nicotinate phosphoribosyltransferase"/>
    <property type="match status" value="1"/>
</dbReference>
<dbReference type="GO" id="GO:0004516">
    <property type="term" value="F:nicotinate phosphoribosyltransferase activity"/>
    <property type="evidence" value="ECO:0007669"/>
    <property type="project" value="UniProtKB-UniRule"/>
</dbReference>
<dbReference type="HOGENOM" id="CLU_030991_0_0_1"/>
<dbReference type="GO" id="GO:0005829">
    <property type="term" value="C:cytosol"/>
    <property type="evidence" value="ECO:0007669"/>
    <property type="project" value="TreeGrafter"/>
</dbReference>
<evidence type="ECO:0000256" key="8">
    <source>
        <dbReference type="ARBA" id="ARBA00048668"/>
    </source>
</evidence>
<protein>
    <recommendedName>
        <fullName evidence="3 9">Nicotinate phosphoribosyltransferase</fullName>
        <ecNumber evidence="3 9">6.3.4.21</ecNumber>
    </recommendedName>
</protein>
<dbReference type="Proteomes" id="UP000006790">
    <property type="component" value="Chromosome 8"/>
</dbReference>
<keyword evidence="4" id="KW-0597">Phosphoprotein</keyword>
<dbReference type="eggNOG" id="KOG2511">
    <property type="taxonomic scope" value="Eukaryota"/>
</dbReference>
<sequence length="429" mass="49596">MTLNDPVILSLLDTDLYKLTMHAAVHMHFPSIQVSYKYNNRTENFRFNKEAILWLEKQFGAMGHLRFSLDEIEYLKNEVPYLPDSYWQYISNNNFKLDPKNEVKFQFKCIDEDADQYELDITIEGLWQDTILYEIPMLALISEAYFKFVDTDWNYDLQIENAYSKAVTLLENDLSFIEFGTRRRRSKKTHDLVLQGILKAVDERKDKKDLFLGTSNILMAKNYGLRPMGTVAHEWIMGIASVTNDYRHANENAMNYWIKTFGWDHVGFALTDTFGTDNFLKSFLPPYSDVYLGVRQDSGDPIEFTEKISNHYLNVLNCPLYSKTICYSDSLDVEKALRYSKAAKLNGMASCFGIGTNFTNDFTVKSAPDVKSQPLNIVIKLFKANGNPAVKLSDNHGKNMGDPDKLREVKALLGYRESSWEEVDESNRW</sequence>
<dbReference type="RefSeq" id="XP_003648405.1">
    <property type="nucleotide sequence ID" value="XM_003648357.1"/>
</dbReference>
<evidence type="ECO:0000256" key="3">
    <source>
        <dbReference type="ARBA" id="ARBA00013236"/>
    </source>
</evidence>
<dbReference type="NCBIfam" id="TIGR01514">
    <property type="entry name" value="NAPRTase"/>
    <property type="match status" value="1"/>
</dbReference>
<dbReference type="FunCoup" id="G8JXL4">
    <property type="interactions" value="210"/>
</dbReference>
<dbReference type="KEGG" id="erc:Ecym_8310"/>
<dbReference type="Gene3D" id="3.20.140.10">
    <property type="entry name" value="nicotinate phosphoribosyltransferase"/>
    <property type="match status" value="1"/>
</dbReference>
<dbReference type="SUPFAM" id="SSF51690">
    <property type="entry name" value="Nicotinate/Quinolinate PRTase C-terminal domain-like"/>
    <property type="match status" value="1"/>
</dbReference>
<evidence type="ECO:0000313" key="12">
    <source>
        <dbReference type="EMBL" id="AET41588.1"/>
    </source>
</evidence>
<dbReference type="GO" id="GO:0034355">
    <property type="term" value="P:NAD+ biosynthetic process via the salvage pathway"/>
    <property type="evidence" value="ECO:0007669"/>
    <property type="project" value="TreeGrafter"/>
</dbReference>
<evidence type="ECO:0000256" key="1">
    <source>
        <dbReference type="ARBA" id="ARBA00004952"/>
    </source>
</evidence>
<evidence type="ECO:0000259" key="11">
    <source>
        <dbReference type="Pfam" id="PF17767"/>
    </source>
</evidence>
<dbReference type="PANTHER" id="PTHR11098">
    <property type="entry name" value="NICOTINATE PHOSPHORIBOSYLTRANSFERASE"/>
    <property type="match status" value="1"/>
</dbReference>
<evidence type="ECO:0000313" key="13">
    <source>
        <dbReference type="Proteomes" id="UP000006790"/>
    </source>
</evidence>
<dbReference type="SUPFAM" id="SSF54675">
    <property type="entry name" value="Nicotinate/Quinolinate PRTase N-terminal domain-like"/>
    <property type="match status" value="1"/>
</dbReference>
<comment type="catalytic activity">
    <reaction evidence="8 9">
        <text>5-phospho-alpha-D-ribose 1-diphosphate + nicotinate + ATP + H2O = nicotinate beta-D-ribonucleotide + ADP + phosphate + diphosphate</text>
        <dbReference type="Rhea" id="RHEA:36163"/>
        <dbReference type="ChEBI" id="CHEBI:15377"/>
        <dbReference type="ChEBI" id="CHEBI:30616"/>
        <dbReference type="ChEBI" id="CHEBI:32544"/>
        <dbReference type="ChEBI" id="CHEBI:33019"/>
        <dbReference type="ChEBI" id="CHEBI:43474"/>
        <dbReference type="ChEBI" id="CHEBI:57502"/>
        <dbReference type="ChEBI" id="CHEBI:58017"/>
        <dbReference type="ChEBI" id="CHEBI:456216"/>
        <dbReference type="EC" id="6.3.4.21"/>
    </reaction>
</comment>
<evidence type="ECO:0000256" key="5">
    <source>
        <dbReference type="ARBA" id="ARBA00022598"/>
    </source>
</evidence>
<reference evidence="13" key="1">
    <citation type="journal article" date="2012" name="G3 (Bethesda)">
        <title>Pichia sorbitophila, an interspecies yeast hybrid reveals early steps of genome resolution following polyploidization.</title>
        <authorList>
            <person name="Leh Louis V."/>
            <person name="Despons L."/>
            <person name="Friedrich A."/>
            <person name="Martin T."/>
            <person name="Durrens P."/>
            <person name="Casaregola S."/>
            <person name="Neuveglise C."/>
            <person name="Fairhead C."/>
            <person name="Marck C."/>
            <person name="Cruz J.A."/>
            <person name="Straub M.L."/>
            <person name="Kugler V."/>
            <person name="Sacerdot C."/>
            <person name="Uzunov Z."/>
            <person name="Thierry A."/>
            <person name="Weiss S."/>
            <person name="Bleykasten C."/>
            <person name="De Montigny J."/>
            <person name="Jacques N."/>
            <person name="Jung P."/>
            <person name="Lemaire M."/>
            <person name="Mallet S."/>
            <person name="Morel G."/>
            <person name="Richard G.F."/>
            <person name="Sarkar A."/>
            <person name="Savel G."/>
            <person name="Schacherer J."/>
            <person name="Seret M.L."/>
            <person name="Talla E."/>
            <person name="Samson G."/>
            <person name="Jubin C."/>
            <person name="Poulain J."/>
            <person name="Vacherie B."/>
            <person name="Barbe V."/>
            <person name="Pelletier E."/>
            <person name="Sherman D.J."/>
            <person name="Westhof E."/>
            <person name="Weissenbach J."/>
            <person name="Baret P.V."/>
            <person name="Wincker P."/>
            <person name="Gaillardin C."/>
            <person name="Dujon B."/>
            <person name="Souciet J.L."/>
        </authorList>
    </citation>
    <scope>NUCLEOTIDE SEQUENCE [LARGE SCALE GENOMIC DNA]</scope>
    <source>
        <strain evidence="13">CBS 270.75 / DBVPG 7215 / KCTC 17166 / NRRL Y-17582</strain>
    </source>
</reference>
<keyword evidence="7" id="KW-0808">Transferase</keyword>
<dbReference type="OMA" id="IEHCLEY"/>
<comment type="function">
    <text evidence="9">Catalyzes the synthesis of beta-nicotinate D-ribonucleotide from nicotinate and 5-phospho-D-ribose 1-phosphate at the expense of ATP.</text>
</comment>
<dbReference type="PANTHER" id="PTHR11098:SF1">
    <property type="entry name" value="NICOTINATE PHOSPHORIBOSYLTRANSFERASE"/>
    <property type="match status" value="1"/>
</dbReference>
<proteinExistence type="inferred from homology"/>
<dbReference type="GO" id="GO:0005634">
    <property type="term" value="C:nucleus"/>
    <property type="evidence" value="ECO:0007669"/>
    <property type="project" value="EnsemblFungi"/>
</dbReference>
<dbReference type="GO" id="GO:0000781">
    <property type="term" value="C:chromosome, telomeric region"/>
    <property type="evidence" value="ECO:0007669"/>
    <property type="project" value="GOC"/>
</dbReference>
<dbReference type="InParanoid" id="G8JXL4"/>
<dbReference type="InterPro" id="IPR036068">
    <property type="entry name" value="Nicotinate_pribotase-like_C"/>
</dbReference>
<dbReference type="InterPro" id="IPR040727">
    <property type="entry name" value="NAPRTase_N"/>
</dbReference>
<feature type="domain" description="Nicotinate phosphoribosyltransferase N-terminal" evidence="11">
    <location>
        <begin position="12"/>
        <end position="142"/>
    </location>
</feature>
<dbReference type="AlphaFoldDB" id="G8JXL4"/>
<evidence type="ECO:0000256" key="6">
    <source>
        <dbReference type="ARBA" id="ARBA00022642"/>
    </source>
</evidence>
<dbReference type="GO" id="GO:0016740">
    <property type="term" value="F:transferase activity"/>
    <property type="evidence" value="ECO:0007669"/>
    <property type="project" value="UniProtKB-KW"/>
</dbReference>
<evidence type="ECO:0000259" key="10">
    <source>
        <dbReference type="Pfam" id="PF04095"/>
    </source>
</evidence>
<gene>
    <name evidence="12" type="ordered locus">Ecym_8310</name>
</gene>
<keyword evidence="13" id="KW-1185">Reference proteome</keyword>
<accession>G8JXL4</accession>
<dbReference type="GO" id="GO:0019358">
    <property type="term" value="P:nicotinate nucleotide salvage"/>
    <property type="evidence" value="ECO:0007669"/>
    <property type="project" value="EnsemblFungi"/>
</dbReference>
<dbReference type="UniPathway" id="UPA00253">
    <property type="reaction ID" value="UER00457"/>
</dbReference>
<evidence type="ECO:0000256" key="2">
    <source>
        <dbReference type="ARBA" id="ARBA00010897"/>
    </source>
</evidence>
<evidence type="ECO:0000256" key="7">
    <source>
        <dbReference type="ARBA" id="ARBA00022679"/>
    </source>
</evidence>